<reference evidence="2 3" key="1">
    <citation type="submission" date="2017-05" db="EMBL/GenBank/DDBJ databases">
        <title>Thiocyanate degradation by Thiohalobacter thiocyanaticus FOKN1.</title>
        <authorList>
            <person name="Oshiki M."/>
            <person name="Fukushima T."/>
            <person name="Kawano S."/>
            <person name="Nakagawa J."/>
        </authorList>
    </citation>
    <scope>NUCLEOTIDE SEQUENCE [LARGE SCALE GENOMIC DNA]</scope>
    <source>
        <strain evidence="2 3">FOKN1</strain>
    </source>
</reference>
<dbReference type="GO" id="GO:0004519">
    <property type="term" value="F:endonuclease activity"/>
    <property type="evidence" value="ECO:0007669"/>
    <property type="project" value="UniProtKB-KW"/>
</dbReference>
<dbReference type="SMART" id="SM00507">
    <property type="entry name" value="HNHc"/>
    <property type="match status" value="1"/>
</dbReference>
<sequence length="147" mass="17090">MGLSRKTIRDIKKGLLPKYGHGYHFMPLVDYYDTTTWEGLRTAALKRDNGVCAECGTSINLQVHHVRYPESYFIGRDRYINIEADEIGNLVTLCEQHHSERHSHIIQNIHRGERVTYLYEEDMPQEEIDFRTVTFFGEDPSEEDGGV</sequence>
<dbReference type="KEGG" id="ttc:FOKN1_0241"/>
<dbReference type="Gene3D" id="1.10.30.50">
    <property type="match status" value="1"/>
</dbReference>
<name>A0A1Z4VMD1_9GAMM</name>
<dbReference type="CDD" id="cd00085">
    <property type="entry name" value="HNHc"/>
    <property type="match status" value="1"/>
</dbReference>
<evidence type="ECO:0000313" key="3">
    <source>
        <dbReference type="Proteomes" id="UP000218765"/>
    </source>
</evidence>
<gene>
    <name evidence="2" type="ORF">FOKN1_0241</name>
</gene>
<dbReference type="Proteomes" id="UP000218765">
    <property type="component" value="Chromosome"/>
</dbReference>
<protein>
    <submittedName>
        <fullName evidence="2">Restriction endonuclease</fullName>
    </submittedName>
</protein>
<dbReference type="EMBL" id="AP018052">
    <property type="protein sequence ID" value="BAZ92645.1"/>
    <property type="molecule type" value="Genomic_DNA"/>
</dbReference>
<keyword evidence="3" id="KW-1185">Reference proteome</keyword>
<dbReference type="AlphaFoldDB" id="A0A1Z4VMD1"/>
<evidence type="ECO:0000313" key="2">
    <source>
        <dbReference type="EMBL" id="BAZ92645.1"/>
    </source>
</evidence>
<organism evidence="2 3">
    <name type="scientific">Thiohalobacter thiocyanaticus</name>
    <dbReference type="NCBI Taxonomy" id="585455"/>
    <lineage>
        <taxon>Bacteria</taxon>
        <taxon>Pseudomonadati</taxon>
        <taxon>Pseudomonadota</taxon>
        <taxon>Gammaproteobacteria</taxon>
        <taxon>Thiohalobacterales</taxon>
        <taxon>Thiohalobacteraceae</taxon>
        <taxon>Thiohalobacter</taxon>
    </lineage>
</organism>
<feature type="domain" description="HNH nuclease" evidence="1">
    <location>
        <begin position="39"/>
        <end position="99"/>
    </location>
</feature>
<keyword evidence="2" id="KW-0540">Nuclease</keyword>
<evidence type="ECO:0000259" key="1">
    <source>
        <dbReference type="SMART" id="SM00507"/>
    </source>
</evidence>
<accession>A0A1Z4VMD1</accession>
<keyword evidence="2" id="KW-0255">Endonuclease</keyword>
<proteinExistence type="predicted"/>
<dbReference type="InterPro" id="IPR003615">
    <property type="entry name" value="HNH_nuc"/>
</dbReference>
<keyword evidence="2" id="KW-0378">Hydrolase</keyword>